<dbReference type="Proteomes" id="UP000734511">
    <property type="component" value="Unassembled WGS sequence"/>
</dbReference>
<dbReference type="CDD" id="cd11731">
    <property type="entry name" value="Lin1944_like_SDR_c"/>
    <property type="match status" value="1"/>
</dbReference>
<dbReference type="EMBL" id="JAATEJ010000014">
    <property type="protein sequence ID" value="NJP45336.1"/>
    <property type="molecule type" value="Genomic_DNA"/>
</dbReference>
<dbReference type="NCBIfam" id="NF005754">
    <property type="entry name" value="PRK07578.1"/>
    <property type="match status" value="1"/>
</dbReference>
<dbReference type="SUPFAM" id="SSF51735">
    <property type="entry name" value="NAD(P)-binding Rossmann-fold domains"/>
    <property type="match status" value="1"/>
</dbReference>
<accession>A0ABX0ZPZ8</accession>
<dbReference type="PANTHER" id="PTHR43477">
    <property type="entry name" value="DIHYDROANTICAPSIN 7-DEHYDROGENASE"/>
    <property type="match status" value="1"/>
</dbReference>
<dbReference type="Pfam" id="PF13561">
    <property type="entry name" value="adh_short_C2"/>
    <property type="match status" value="1"/>
</dbReference>
<keyword evidence="2" id="KW-0560">Oxidoreductase</keyword>
<dbReference type="PANTHER" id="PTHR43477:SF1">
    <property type="entry name" value="DIHYDROANTICAPSIN 7-DEHYDROGENASE"/>
    <property type="match status" value="1"/>
</dbReference>
<dbReference type="Gene3D" id="3.40.50.720">
    <property type="entry name" value="NAD(P)-binding Rossmann-like Domain"/>
    <property type="match status" value="1"/>
</dbReference>
<comment type="caution">
    <text evidence="3">The sequence shown here is derived from an EMBL/GenBank/DDBJ whole genome shotgun (WGS) entry which is preliminary data.</text>
</comment>
<keyword evidence="4" id="KW-1185">Reference proteome</keyword>
<organism evidence="3 4">
    <name type="scientific">Actinacidiphila epipremni</name>
    <dbReference type="NCBI Taxonomy" id="2053013"/>
    <lineage>
        <taxon>Bacteria</taxon>
        <taxon>Bacillati</taxon>
        <taxon>Actinomycetota</taxon>
        <taxon>Actinomycetes</taxon>
        <taxon>Kitasatosporales</taxon>
        <taxon>Streptomycetaceae</taxon>
        <taxon>Actinacidiphila</taxon>
    </lineage>
</organism>
<evidence type="ECO:0000256" key="2">
    <source>
        <dbReference type="ARBA" id="ARBA00023002"/>
    </source>
</evidence>
<dbReference type="InterPro" id="IPR036291">
    <property type="entry name" value="NAD(P)-bd_dom_sf"/>
</dbReference>
<protein>
    <submittedName>
        <fullName evidence="3">Short chain dehydrogenase</fullName>
    </submittedName>
</protein>
<dbReference type="RefSeq" id="WP_167984202.1">
    <property type="nucleotide sequence ID" value="NZ_JAATEJ010000014.1"/>
</dbReference>
<proteinExistence type="inferred from homology"/>
<dbReference type="InterPro" id="IPR051122">
    <property type="entry name" value="SDR_DHRS6-like"/>
</dbReference>
<comment type="similarity">
    <text evidence="1">Belongs to the short-chain dehydrogenases/reductases (SDR) family.</text>
</comment>
<gene>
    <name evidence="3" type="ORF">HCN08_18295</name>
</gene>
<evidence type="ECO:0000313" key="4">
    <source>
        <dbReference type="Proteomes" id="UP000734511"/>
    </source>
</evidence>
<evidence type="ECO:0000256" key="1">
    <source>
        <dbReference type="ARBA" id="ARBA00006484"/>
    </source>
</evidence>
<reference evidence="3 4" key="1">
    <citation type="submission" date="2020-03" db="EMBL/GenBank/DDBJ databases">
        <title>WGS of actinomycetes isolated from Thailand.</title>
        <authorList>
            <person name="Thawai C."/>
        </authorList>
    </citation>
    <scope>NUCLEOTIDE SEQUENCE [LARGE SCALE GENOMIC DNA]</scope>
    <source>
        <strain evidence="3 4">PRB2-1</strain>
    </source>
</reference>
<name>A0ABX0ZPZ8_9ACTN</name>
<sequence length="201" mass="20806">MRLVVVGGAGTIGRRLVPELRSRGHEVVVAGRTSGTVHVDLTSHASIEAMYGQVGAVDAVVSIAAHGALDDFGTLTAEALHANMRAKFYGQADLVLTGQHVCADGASFTLTSGIFADQAWPHVTGGGVISGALHSFVLSAALELPRGMRINAVSPTMIADSAEAFSAHFPGMRPVAMAELVAHYVRCVEGDANGTVVRVYG</sequence>
<dbReference type="InterPro" id="IPR002347">
    <property type="entry name" value="SDR_fam"/>
</dbReference>
<evidence type="ECO:0000313" key="3">
    <source>
        <dbReference type="EMBL" id="NJP45336.1"/>
    </source>
</evidence>